<gene>
    <name evidence="2" type="ORF">M422DRAFT_70968</name>
</gene>
<dbReference type="Proteomes" id="UP000054279">
    <property type="component" value="Unassembled WGS sequence"/>
</dbReference>
<feature type="compositionally biased region" description="Low complexity" evidence="1">
    <location>
        <begin position="458"/>
        <end position="475"/>
    </location>
</feature>
<reference evidence="2 3" key="1">
    <citation type="submission" date="2014-06" db="EMBL/GenBank/DDBJ databases">
        <title>Evolutionary Origins and Diversification of the Mycorrhizal Mutualists.</title>
        <authorList>
            <consortium name="DOE Joint Genome Institute"/>
            <consortium name="Mycorrhizal Genomics Consortium"/>
            <person name="Kohler A."/>
            <person name="Kuo A."/>
            <person name="Nagy L.G."/>
            <person name="Floudas D."/>
            <person name="Copeland A."/>
            <person name="Barry K.W."/>
            <person name="Cichocki N."/>
            <person name="Veneault-Fourrey C."/>
            <person name="LaButti K."/>
            <person name="Lindquist E.A."/>
            <person name="Lipzen A."/>
            <person name="Lundell T."/>
            <person name="Morin E."/>
            <person name="Murat C."/>
            <person name="Riley R."/>
            <person name="Ohm R."/>
            <person name="Sun H."/>
            <person name="Tunlid A."/>
            <person name="Henrissat B."/>
            <person name="Grigoriev I.V."/>
            <person name="Hibbett D.S."/>
            <person name="Martin F."/>
        </authorList>
    </citation>
    <scope>NUCLEOTIDE SEQUENCE [LARGE SCALE GENOMIC DNA]</scope>
    <source>
        <strain evidence="2 3">SS14</strain>
    </source>
</reference>
<evidence type="ECO:0000313" key="2">
    <source>
        <dbReference type="EMBL" id="KIJ30704.1"/>
    </source>
</evidence>
<evidence type="ECO:0000256" key="1">
    <source>
        <dbReference type="SAM" id="MobiDB-lite"/>
    </source>
</evidence>
<organism evidence="2 3">
    <name type="scientific">Sphaerobolus stellatus (strain SS14)</name>
    <dbReference type="NCBI Taxonomy" id="990650"/>
    <lineage>
        <taxon>Eukaryota</taxon>
        <taxon>Fungi</taxon>
        <taxon>Dikarya</taxon>
        <taxon>Basidiomycota</taxon>
        <taxon>Agaricomycotina</taxon>
        <taxon>Agaricomycetes</taxon>
        <taxon>Phallomycetidae</taxon>
        <taxon>Geastrales</taxon>
        <taxon>Sphaerobolaceae</taxon>
        <taxon>Sphaerobolus</taxon>
    </lineage>
</organism>
<accession>A0A0C9U8D9</accession>
<keyword evidence="3" id="KW-1185">Reference proteome</keyword>
<dbReference type="HOGENOM" id="CLU_044631_0_0_1"/>
<feature type="region of interest" description="Disordered" evidence="1">
    <location>
        <begin position="399"/>
        <end position="430"/>
    </location>
</feature>
<name>A0A0C9U8D9_SPHS4</name>
<dbReference type="EMBL" id="KN837256">
    <property type="protein sequence ID" value="KIJ30704.1"/>
    <property type="molecule type" value="Genomic_DNA"/>
</dbReference>
<evidence type="ECO:0000313" key="3">
    <source>
        <dbReference type="Proteomes" id="UP000054279"/>
    </source>
</evidence>
<dbReference type="AlphaFoldDB" id="A0A0C9U8D9"/>
<feature type="region of interest" description="Disordered" evidence="1">
    <location>
        <begin position="458"/>
        <end position="483"/>
    </location>
</feature>
<sequence>MSFILDLGQPLSILTEGLYESVFDHTSPLPDASDIMKIDWEPVLDALLGRIDNAIRVIRRFYAKAGQRWLRLGNQNGVMLLLRLIEFVRRVAVHHNMLDVQARILTTRRTLNALLAKEAWHRWAKASMQLGVPLRLSATPGDLCVLWDIWMSTQLSASVDYKKWGEMKWRRFLPADSLLSQMNNEACLMVRPSDEKFTIITISEKEWQKPTVVASVKGWVQEMNEATFRRGCIIEKFQYIYGILMVTWWGSKGDVEAMKQPLTDCEDWLADIIRAIDTSCLEKCKKLLSSKRFLSPLVIRESTPGLMDLDVAPITLQIPESPSKQCQPVEDEMRTEIALPLQIASPLSKPAGLITIKNVHVLDNSTSSNDDMEECIVAESPRKRKRKAAEVIANVDGEIDGGVRKRSRSTDSLKPGDNASPPTPGEGMEVDTVTRQTGEANVTMFVTDMNGVKCQNQAKAPVPGVGKKGKGPAVAKRPRMKAREGVLGGAAVLRWGRSKTQEPVPDVL</sequence>
<proteinExistence type="predicted"/>
<protein>
    <submittedName>
        <fullName evidence="2">Uncharacterized protein</fullName>
    </submittedName>
</protein>